<keyword evidence="2" id="KW-1185">Reference proteome</keyword>
<dbReference type="OrthoDB" id="5373007at2"/>
<accession>B9L975</accession>
<name>B9L975_NAUPA</name>
<dbReference type="EMBL" id="CP001279">
    <property type="protein sequence ID" value="ACM92340.1"/>
    <property type="molecule type" value="Genomic_DNA"/>
</dbReference>
<proteinExistence type="predicted"/>
<evidence type="ECO:0008006" key="3">
    <source>
        <dbReference type="Google" id="ProtNLM"/>
    </source>
</evidence>
<dbReference type="Proteomes" id="UP000000448">
    <property type="component" value="Chromosome"/>
</dbReference>
<protein>
    <recommendedName>
        <fullName evidence="3">Hemerythrin-like domain-containing protein</fullName>
    </recommendedName>
</protein>
<gene>
    <name evidence="1" type="ordered locus">NAMH_0780</name>
</gene>
<dbReference type="KEGG" id="nam:NAMH_0780"/>
<evidence type="ECO:0000313" key="1">
    <source>
        <dbReference type="EMBL" id="ACM92340.1"/>
    </source>
</evidence>
<sequence>MLEPIIEHQKDLKEIYKKMDFLRENFIPGQNAFFEELKDLAKEMKEELEYHFNLQIHSVGTNPKTEYLVKENMLVRDMLFRMLDFMIYKAQENSMDAFLKFDDFDEIFRAYLKKEKGLFIQNIESELSENEIAEIEERLKALV</sequence>
<organism evidence="1 2">
    <name type="scientific">Nautilia profundicola (strain ATCC BAA-1463 / DSM 18972 / AmH)</name>
    <dbReference type="NCBI Taxonomy" id="598659"/>
    <lineage>
        <taxon>Bacteria</taxon>
        <taxon>Pseudomonadati</taxon>
        <taxon>Campylobacterota</taxon>
        <taxon>Epsilonproteobacteria</taxon>
        <taxon>Nautiliales</taxon>
        <taxon>Nautiliaceae</taxon>
        <taxon>Nautilia</taxon>
    </lineage>
</organism>
<dbReference type="STRING" id="598659.NAMH_0780"/>
<dbReference type="AlphaFoldDB" id="B9L975"/>
<dbReference type="HOGENOM" id="CLU_1804116_0_0_7"/>
<reference evidence="1 2" key="1">
    <citation type="journal article" date="2009" name="PLoS Genet.">
        <title>Adaptations to submarine hydrothermal environments exemplified by the genome of Nautilia profundicola.</title>
        <authorList>
            <person name="Campbell B.J."/>
            <person name="Smith J.L."/>
            <person name="Hanson T.E."/>
            <person name="Klotz M.G."/>
            <person name="Stein L.Y."/>
            <person name="Lee C.K."/>
            <person name="Wu D."/>
            <person name="Robinson J.M."/>
            <person name="Khouri H.M."/>
            <person name="Eisen J.A."/>
            <person name="Cary S.C."/>
        </authorList>
    </citation>
    <scope>NUCLEOTIDE SEQUENCE [LARGE SCALE GENOMIC DNA]</scope>
    <source>
        <strain evidence="2">ATCC BAA-1463 / DSM 18972 / AmH</strain>
    </source>
</reference>
<evidence type="ECO:0000313" key="2">
    <source>
        <dbReference type="Proteomes" id="UP000000448"/>
    </source>
</evidence>
<dbReference type="RefSeq" id="WP_012663712.1">
    <property type="nucleotide sequence ID" value="NC_012115.1"/>
</dbReference>